<dbReference type="InterPro" id="IPR001128">
    <property type="entry name" value="Cyt_P450"/>
</dbReference>
<keyword evidence="7" id="KW-1133">Transmembrane helix</keyword>
<evidence type="ECO:0000256" key="5">
    <source>
        <dbReference type="ARBA" id="ARBA00023004"/>
    </source>
</evidence>
<comment type="caution">
    <text evidence="8">The sequence shown here is derived from an EMBL/GenBank/DDBJ whole genome shotgun (WGS) entry which is preliminary data.</text>
</comment>
<keyword evidence="9" id="KW-1185">Reference proteome</keyword>
<sequence>MSSIIITISNTIASKPNAVLVANSMVISIIAYYLLARKPKSAVPGPKNYPIIGDPDQYKYVFKFKMYNYMGKNILKYGRIFRFLGLMGDSVVVADAKEAKRLFTDTDTFVKGDGVRQKMIGLLDYALFVLPTGDLWKKHRGKVAFGKNMKAVESFDENSSGEWHDLESMTNDVFMLVVNYLYKRFAMPIFLHKALGADVTSPKVAKAKSNVYSFLKELADERLEKIRSNEDGQESWDMDVLHSYLENVFKEAQRLHTVVPAVSRIAAVDTTVGGYSFKAGQKFMIFAHGIHRDPEYHKHPFIFNPDRFNNPIVPGSFIPFSDGPHM</sequence>
<evidence type="ECO:0000313" key="8">
    <source>
        <dbReference type="EMBL" id="KAJ3259381.1"/>
    </source>
</evidence>
<keyword evidence="5" id="KW-0408">Iron</keyword>
<dbReference type="EMBL" id="JADGKB010000018">
    <property type="protein sequence ID" value="KAJ3259381.1"/>
    <property type="molecule type" value="Genomic_DNA"/>
</dbReference>
<accession>A0AAD5UMC1</accession>
<evidence type="ECO:0000256" key="6">
    <source>
        <dbReference type="ARBA" id="ARBA00023033"/>
    </source>
</evidence>
<dbReference type="SUPFAM" id="SSF48264">
    <property type="entry name" value="Cytochrome P450"/>
    <property type="match status" value="1"/>
</dbReference>
<gene>
    <name evidence="8" type="primary">CYP4D2_3</name>
    <name evidence="8" type="ORF">HK103_002284</name>
</gene>
<dbReference type="PANTHER" id="PTHR24286:SF384">
    <property type="entry name" value="P450, PUTATIVE (EUROFUNG)-RELATED"/>
    <property type="match status" value="1"/>
</dbReference>
<dbReference type="GO" id="GO:0016705">
    <property type="term" value="F:oxidoreductase activity, acting on paired donors, with incorporation or reduction of molecular oxygen"/>
    <property type="evidence" value="ECO:0007669"/>
    <property type="project" value="InterPro"/>
</dbReference>
<dbReference type="Proteomes" id="UP001210925">
    <property type="component" value="Unassembled WGS sequence"/>
</dbReference>
<reference evidence="8" key="1">
    <citation type="submission" date="2020-05" db="EMBL/GenBank/DDBJ databases">
        <title>Phylogenomic resolution of chytrid fungi.</title>
        <authorList>
            <person name="Stajich J.E."/>
            <person name="Amses K."/>
            <person name="Simmons R."/>
            <person name="Seto K."/>
            <person name="Myers J."/>
            <person name="Bonds A."/>
            <person name="Quandt C.A."/>
            <person name="Barry K."/>
            <person name="Liu P."/>
            <person name="Grigoriev I."/>
            <person name="Longcore J.E."/>
            <person name="James T.Y."/>
        </authorList>
    </citation>
    <scope>NUCLEOTIDE SEQUENCE</scope>
    <source>
        <strain evidence="8">PLAUS21</strain>
    </source>
</reference>
<keyword evidence="4" id="KW-0560">Oxidoreductase</keyword>
<keyword evidence="2" id="KW-0349">Heme</keyword>
<feature type="transmembrane region" description="Helical" evidence="7">
    <location>
        <begin position="18"/>
        <end position="35"/>
    </location>
</feature>
<keyword evidence="3" id="KW-0479">Metal-binding</keyword>
<keyword evidence="7" id="KW-0812">Transmembrane</keyword>
<organism evidence="8 9">
    <name type="scientific">Boothiomyces macroporosus</name>
    <dbReference type="NCBI Taxonomy" id="261099"/>
    <lineage>
        <taxon>Eukaryota</taxon>
        <taxon>Fungi</taxon>
        <taxon>Fungi incertae sedis</taxon>
        <taxon>Chytridiomycota</taxon>
        <taxon>Chytridiomycota incertae sedis</taxon>
        <taxon>Chytridiomycetes</taxon>
        <taxon>Rhizophydiales</taxon>
        <taxon>Terramycetaceae</taxon>
        <taxon>Boothiomyces</taxon>
    </lineage>
</organism>
<dbReference type="CDD" id="cd00302">
    <property type="entry name" value="cytochrome_P450"/>
    <property type="match status" value="1"/>
</dbReference>
<evidence type="ECO:0000256" key="4">
    <source>
        <dbReference type="ARBA" id="ARBA00023002"/>
    </source>
</evidence>
<dbReference type="GO" id="GO:0005506">
    <property type="term" value="F:iron ion binding"/>
    <property type="evidence" value="ECO:0007669"/>
    <property type="project" value="InterPro"/>
</dbReference>
<dbReference type="AlphaFoldDB" id="A0AAD5UMC1"/>
<evidence type="ECO:0000256" key="1">
    <source>
        <dbReference type="ARBA" id="ARBA00010617"/>
    </source>
</evidence>
<comment type="similarity">
    <text evidence="1">Belongs to the cytochrome P450 family.</text>
</comment>
<evidence type="ECO:0000256" key="3">
    <source>
        <dbReference type="ARBA" id="ARBA00022723"/>
    </source>
</evidence>
<protein>
    <submittedName>
        <fullName evidence="8">Cytochrome P450 4d2</fullName>
    </submittedName>
</protein>
<dbReference type="PANTHER" id="PTHR24286">
    <property type="entry name" value="CYTOCHROME P450 26"/>
    <property type="match status" value="1"/>
</dbReference>
<dbReference type="Pfam" id="PF00067">
    <property type="entry name" value="p450"/>
    <property type="match status" value="1"/>
</dbReference>
<evidence type="ECO:0000313" key="9">
    <source>
        <dbReference type="Proteomes" id="UP001210925"/>
    </source>
</evidence>
<evidence type="ECO:0000256" key="2">
    <source>
        <dbReference type="ARBA" id="ARBA00022617"/>
    </source>
</evidence>
<proteinExistence type="inferred from homology"/>
<keyword evidence="7" id="KW-0472">Membrane</keyword>
<keyword evidence="6" id="KW-0503">Monooxygenase</keyword>
<name>A0AAD5UMC1_9FUNG</name>
<dbReference type="Gene3D" id="1.10.630.10">
    <property type="entry name" value="Cytochrome P450"/>
    <property type="match status" value="2"/>
</dbReference>
<evidence type="ECO:0000256" key="7">
    <source>
        <dbReference type="SAM" id="Phobius"/>
    </source>
</evidence>
<dbReference type="GO" id="GO:0016125">
    <property type="term" value="P:sterol metabolic process"/>
    <property type="evidence" value="ECO:0007669"/>
    <property type="project" value="TreeGrafter"/>
</dbReference>
<dbReference type="GO" id="GO:0004497">
    <property type="term" value="F:monooxygenase activity"/>
    <property type="evidence" value="ECO:0007669"/>
    <property type="project" value="UniProtKB-KW"/>
</dbReference>
<dbReference type="GO" id="GO:0020037">
    <property type="term" value="F:heme binding"/>
    <property type="evidence" value="ECO:0007669"/>
    <property type="project" value="InterPro"/>
</dbReference>
<dbReference type="InterPro" id="IPR036396">
    <property type="entry name" value="Cyt_P450_sf"/>
</dbReference>